<organism evidence="4">
    <name type="scientific">Grosmannia clavigera (strain kw1407 / UAMH 11150)</name>
    <name type="common">Blue stain fungus</name>
    <name type="synonym">Graphiocladiella clavigera</name>
    <dbReference type="NCBI Taxonomy" id="655863"/>
    <lineage>
        <taxon>Eukaryota</taxon>
        <taxon>Fungi</taxon>
        <taxon>Dikarya</taxon>
        <taxon>Ascomycota</taxon>
        <taxon>Pezizomycotina</taxon>
        <taxon>Sordariomycetes</taxon>
        <taxon>Sordariomycetidae</taxon>
        <taxon>Ophiostomatales</taxon>
        <taxon>Ophiostomataceae</taxon>
        <taxon>Leptographium</taxon>
    </lineage>
</organism>
<evidence type="ECO:0000313" key="3">
    <source>
        <dbReference type="EMBL" id="EFX06511.1"/>
    </source>
</evidence>
<dbReference type="STRING" id="655863.F0X778"/>
<name>F0X778_GROCL</name>
<evidence type="ECO:0000259" key="2">
    <source>
        <dbReference type="Pfam" id="PF06985"/>
    </source>
</evidence>
<dbReference type="EMBL" id="GL629729">
    <property type="protein sequence ID" value="EFX06511.1"/>
    <property type="molecule type" value="Genomic_DNA"/>
</dbReference>
<dbReference type="InterPro" id="IPR052895">
    <property type="entry name" value="HetReg/Transcr_Mod"/>
</dbReference>
<dbReference type="eggNOG" id="ENOG502QQIR">
    <property type="taxonomic scope" value="Eukaryota"/>
</dbReference>
<feature type="compositionally biased region" description="Acidic residues" evidence="1">
    <location>
        <begin position="145"/>
        <end position="157"/>
    </location>
</feature>
<feature type="compositionally biased region" description="Low complexity" evidence="1">
    <location>
        <begin position="214"/>
        <end position="225"/>
    </location>
</feature>
<keyword evidence="4" id="KW-1185">Reference proteome</keyword>
<dbReference type="AlphaFoldDB" id="F0X778"/>
<evidence type="ECO:0000313" key="4">
    <source>
        <dbReference type="Proteomes" id="UP000007796"/>
    </source>
</evidence>
<dbReference type="RefSeq" id="XP_014175993.1">
    <property type="nucleotide sequence ID" value="XM_014320518.1"/>
</dbReference>
<protein>
    <submittedName>
        <fullName evidence="3">Het domain containing protein</fullName>
    </submittedName>
</protein>
<dbReference type="InParanoid" id="F0X778"/>
<feature type="region of interest" description="Disordered" evidence="1">
    <location>
        <begin position="212"/>
        <end position="232"/>
    </location>
</feature>
<feature type="compositionally biased region" description="Basic and acidic residues" evidence="1">
    <location>
        <begin position="158"/>
        <end position="174"/>
    </location>
</feature>
<reference evidence="3 4" key="1">
    <citation type="journal article" date="2011" name="Proc. Natl. Acad. Sci. U.S.A.">
        <title>Genome and transcriptome analyses of the mountain pine beetle-fungal symbiont Grosmannia clavigera, a lodgepole pine pathogen.</title>
        <authorList>
            <person name="DiGuistini S."/>
            <person name="Wang Y."/>
            <person name="Liao N.Y."/>
            <person name="Taylor G."/>
            <person name="Tanguay P."/>
            <person name="Feau N."/>
            <person name="Henrissat B."/>
            <person name="Chan S.K."/>
            <person name="Hesse-Orce U."/>
            <person name="Alamouti S.M."/>
            <person name="Tsui C.K.M."/>
            <person name="Docking R.T."/>
            <person name="Levasseur A."/>
            <person name="Haridas S."/>
            <person name="Robertson G."/>
            <person name="Birol I."/>
            <person name="Holt R.A."/>
            <person name="Marra M.A."/>
            <person name="Hamelin R.C."/>
            <person name="Hirst M."/>
            <person name="Jones S.J.M."/>
            <person name="Bohlmann J."/>
            <person name="Breuil C."/>
        </authorList>
    </citation>
    <scope>NUCLEOTIDE SEQUENCE [LARGE SCALE GENOMIC DNA]</scope>
    <source>
        <strain evidence="4">kw1407 / UAMH 11150</strain>
    </source>
</reference>
<dbReference type="Pfam" id="PF06985">
    <property type="entry name" value="HET"/>
    <property type="match status" value="1"/>
</dbReference>
<feature type="compositionally biased region" description="Basic and acidic residues" evidence="1">
    <location>
        <begin position="125"/>
        <end position="135"/>
    </location>
</feature>
<dbReference type="PANTHER" id="PTHR24148:SF73">
    <property type="entry name" value="HET DOMAIN PROTEIN (AFU_ORTHOLOGUE AFUA_8G01020)"/>
    <property type="match status" value="1"/>
</dbReference>
<feature type="region of interest" description="Disordered" evidence="1">
    <location>
        <begin position="115"/>
        <end position="174"/>
    </location>
</feature>
<accession>F0X778</accession>
<dbReference type="HOGENOM" id="CLU_292570_0_0_1"/>
<dbReference type="Proteomes" id="UP000007796">
    <property type="component" value="Unassembled WGS sequence"/>
</dbReference>
<dbReference type="OrthoDB" id="1262810at2759"/>
<sequence length="1041" mass="116587">MLQNIEVLEAEKIRLLWGLRLSGRIIYSRLTDGQVALSIKDQSNDEKSLVIHMINEYGALAEGFVPSQLIQLLAEFCGIWESQKIALLAQILTQNNLKLIELDLKQCGVNDDENGYAESNYGKPQAERPELEKLENAGLTTTTEDSMETEDAESTEDETNKKNEKKASNEEKGKKIASLDQVILNEDDIAQPGGKKDNALFIKDQKRGFEKLRSVSSGSESPSSSEDYIPWMGTGAKDYDKADLQRRSSETSERGFMSMSQGVFSTPSSFADGQAVLNFLQVSRFLTSFLDSESYNPERDWTSPMRQRHGHGVYVYRADDSTFRIQEKGRGKLRAAVMQKNGLGDDFLPDSCTFHIQVCATNAGRDALFKLSISQYMKAKLMRLQADYSDVYIIARVFSVLNNDPGIALYVDPWGLHERGHITLEPTAAYVGSIQLDTPALLEVSRAITDLGASGTDIYRDLPVDGKHIRLLELEIDNEAADNIDKDNAPLRAKLVCLALQPPQTRFWAISYVWGTKDGHVIEVNGTAMPITDSLWACLKQLRARHRVTGDRVPVWADAICINQKDDIEKAMQVRRMGIFYSKADKVVIWAGNETSETCGALQSLDQWNKMSQLQNAEIHTSSDTLHSPPREDAARINALLECPWFTRAWTIQELVFGSQVVIMSNVSELPWQTFIGGVISSGQRLPNIHADAALALNATRRYYNGRTPVQSGRRGGGLKYSFLELIELFFYAQSTHQRDRLFSLLNLAYDTTVDKEGFYPDYSNLSDPNHDVVILSRYAKAFVEDNHALNLLHHAGSGRSSRFCTWIPDFFNEHNQLRYAPTISSWSAAGPSSCSSEIQVSGAEQHAFCADRFPSQAYVLEVPPTSLLSTQNYDIPVLAIMGRLVDTVQTCGMHIDSKSIHFSNTLRDFHNILSPLNGYPHWDPSTSKGSWKDKRNNILVRCLIGDAAGPHVWLQHRNYFFRNDASQGTGTPPLATSTSPAERWPAGYQSQILQVPPGSDGWTFLSKNEHEKRTINSYWKTVAAFTERIQKATDEEVLLV</sequence>
<dbReference type="PANTHER" id="PTHR24148">
    <property type="entry name" value="ANKYRIN REPEAT DOMAIN-CONTAINING PROTEIN 39 HOMOLOG-RELATED"/>
    <property type="match status" value="1"/>
</dbReference>
<dbReference type="InterPro" id="IPR010730">
    <property type="entry name" value="HET"/>
</dbReference>
<evidence type="ECO:0000256" key="1">
    <source>
        <dbReference type="SAM" id="MobiDB-lite"/>
    </source>
</evidence>
<gene>
    <name evidence="3" type="ORF">CMQ_6832</name>
</gene>
<proteinExistence type="predicted"/>
<feature type="domain" description="Heterokaryon incompatibility" evidence="2">
    <location>
        <begin position="508"/>
        <end position="654"/>
    </location>
</feature>
<dbReference type="GeneID" id="25980309"/>